<evidence type="ECO:0000313" key="1">
    <source>
        <dbReference type="EMBL" id="QTP56284.1"/>
    </source>
</evidence>
<organism evidence="1 2">
    <name type="scientific">Billgrantia sulfidoxydans</name>
    <dbReference type="NCBI Taxonomy" id="2733484"/>
    <lineage>
        <taxon>Bacteria</taxon>
        <taxon>Pseudomonadati</taxon>
        <taxon>Pseudomonadota</taxon>
        <taxon>Gammaproteobacteria</taxon>
        <taxon>Oceanospirillales</taxon>
        <taxon>Halomonadaceae</taxon>
        <taxon>Billgrantia</taxon>
    </lineage>
</organism>
<reference evidence="1 2" key="1">
    <citation type="journal article" date="2021" name="Front. Microbiol.">
        <title>Aerobic Denitrification and Heterotrophic Sulfur Oxidation in the Genus Halomonas Revealed by Six Novel Species Characterizations and Genome-Based Analysis.</title>
        <authorList>
            <person name="Wang L."/>
            <person name="Shao Z."/>
        </authorList>
    </citation>
    <scope>NUCLEOTIDE SEQUENCE [LARGE SCALE GENOMIC DNA]</scope>
    <source>
        <strain evidence="1 2">MCCC 1A11059</strain>
    </source>
</reference>
<accession>A0ABX7W7J0</accession>
<protein>
    <submittedName>
        <fullName evidence="1">DUF3541 domain-containing protein</fullName>
    </submittedName>
</protein>
<proteinExistence type="predicted"/>
<keyword evidence="2" id="KW-1185">Reference proteome</keyword>
<dbReference type="RefSeq" id="WP_209537987.1">
    <property type="nucleotide sequence ID" value="NZ_CP053381.1"/>
</dbReference>
<evidence type="ECO:0000313" key="2">
    <source>
        <dbReference type="Proteomes" id="UP000671868"/>
    </source>
</evidence>
<sequence length="380" mass="42655">MVEGVLHRLSPGRWPVLLLVAWLAGCALEASSPTDAYRASGQAIQAVYEAALPQLPLDKQRHYAQRLYRISGEPRYLPPLEAHGRRLLVQLERDIAGLERPGFAAARARQIVADYPQRTAKQRARQVMLAEWGEIAFARQLLFRLVQADYYGLLEAIPDHQRALDYLGSLAWQRFLTDPEVVRLYTAQVANQAWFLHQLEVVDLRPAVREAFLSVFPAQSVADLEQADYRNRLYGMTHIVIADSRYYQRWVPAARHAWILEALAAEIERILDQATEDIQAEVALVFLLTGNEGHPVVARIRQRLAEAVDPRAGIIPSPRGETDLARGEHRNVLALMVLTWPGRLHPGPDLSAGVRSGAAALRRACPSLDERAGPLHLRCQ</sequence>
<dbReference type="Proteomes" id="UP000671868">
    <property type="component" value="Chromosome"/>
</dbReference>
<dbReference type="Pfam" id="PF12060">
    <property type="entry name" value="DUF3541"/>
    <property type="match status" value="1"/>
</dbReference>
<dbReference type="EMBL" id="CP053381">
    <property type="protein sequence ID" value="QTP56284.1"/>
    <property type="molecule type" value="Genomic_DNA"/>
</dbReference>
<name>A0ABX7W7J0_9GAMM</name>
<gene>
    <name evidence="1" type="ORF">HNO51_17310</name>
</gene>
<dbReference type="InterPro" id="IPR021928">
    <property type="entry name" value="DUF3541"/>
</dbReference>